<keyword evidence="9 17" id="KW-0067">ATP-binding</keyword>
<keyword evidence="3 17" id="KW-0547">Nucleotide-binding</keyword>
<dbReference type="InterPro" id="IPR003587">
    <property type="entry name" value="Hint_dom_N"/>
</dbReference>
<dbReference type="PROSITE" id="PS50818">
    <property type="entry name" value="INTEIN_C_TER"/>
    <property type="match status" value="1"/>
</dbReference>
<dbReference type="PANTHER" id="PTHR11070:SF48">
    <property type="entry name" value="ATP-DEPENDENT HELICASE_NUCLEASE SUBUNIT A"/>
    <property type="match status" value="1"/>
</dbReference>
<dbReference type="PANTHER" id="PTHR11070">
    <property type="entry name" value="UVRD / RECB / PCRA DNA HELICASE FAMILY MEMBER"/>
    <property type="match status" value="1"/>
</dbReference>
<keyword evidence="6 17" id="KW-0347">Helicase</keyword>
<dbReference type="Gene3D" id="2.170.16.10">
    <property type="entry name" value="Hedgehog/Intein (Hint) domain"/>
    <property type="match status" value="2"/>
</dbReference>
<dbReference type="InterPro" id="IPR030934">
    <property type="entry name" value="Intein_C"/>
</dbReference>
<keyword evidence="10" id="KW-0651">Protein splicing</keyword>
<evidence type="ECO:0000256" key="6">
    <source>
        <dbReference type="ARBA" id="ARBA00022806"/>
    </source>
</evidence>
<dbReference type="GO" id="GO:0005829">
    <property type="term" value="C:cytosol"/>
    <property type="evidence" value="ECO:0007669"/>
    <property type="project" value="TreeGrafter"/>
</dbReference>
<keyword evidence="8" id="KW-0269">Exonuclease</keyword>
<sequence>MADIQEKKLNKEQKEAVEHGEGPFLIIAGAGTGKTTVITERIKYLVSSGKAKPAEILALTFTDKAAREMEERVDIAMPYGYTQMWISTFHAFCDRILRQEAVHIGLDPGYKLMNEAETTQFLIKNLFKFDLKYFRPLGNPTKFISGMLQHFSRLKDEDVSPNEYLRWAQAQSANLRPELRSRERKAQNLTKEEIEKYLELAKAYQTYEQLKVKEGAMDFGDLISNALKLFRTRKNVLKEYQDQFNYVLVDEFQDTNYAQNQLAILLAGKKANLTVTGDDDQCLPPDAKIATPRGERQIKQLKVGDRVLTAIGKGHTSFSVIKKVFRSKKTARLLTFTTESGKKIAVTDNHKMFCFTPPVLKVKDRHFVYLMHQKNLGWRLGVTNDLATRLRIERHADQIFGVGSYETEEEARFYESYYAVKYGLPTVPFTPRPKQAIQGKWLERLFELIDTKKGARKLASDLKLDLKAPHFVLDGVTRGISRRTKINLYMCYRNYRSKTHKDGFVGNPGITHMVYVETSNPRGITRLEKAGFKMKKAKKGFRFRFMNQDFSKVGKVADQLVEATDGILDTKFALGTINYQHKPARLMPASHVLVGNYLPVLKGKKVRYEKVIDRKEEEKELTVYDLEIERTHNFIADGVVVHNSIYRFRGAAVSNIIQFRENYPKAKIVVLTKNYRSTQEILDRAYRLIQNNNPDRLEIKEKIDKKLKAVREIKGRPIEFIHTDRVENEAEAVAKIIRGLTDGSVGNYNYNDIAILVRANNHAGPFVRALSRAGIPYQFLGPGQLFRQPEVKDLIAYLKILYNFEDNVALFRVLSMEHFEISARDLAAINNFGRRINLSLFEACEQIEKIFVSQKTKEQIANFITMVHRHLKLLSKETAGQILYYFLEDTGLLKKLTEFKSPIEEKQAQNISSFFDRLKTYEVDHEDASVSAVVDWINLSMELGESPLANNIDWVQENRVNLLTVHSSKGLEFPIIFLVNLVAQRFPTIERREQIPIPERLIKEILPVGDYHLEEEHRLFYVGMTRARDRLFLTAADYYGEGKREKKISPFVVEALGEEGIKQFSYLAIEEKQLPLLEWAKPQEKEEPLAISKTCGSAVSHTPINYLSFSQIDTFNTCPLQYRYRYIQRIPVPPSSAASFGESMHKTLRDFYQEIRDGRKLSKTDLMKMLEINWSPVGYASKAHENKRKKQGERMLADFYEKFDAKTIPKDLEQPFIIKVSPQLKIGGKIDRVDEKEGKLEIIDYKTGRVLDQNDIDKSLQLTVYALAATDGGLYGRKAKDVILTFYFLETTEKKSTKRTVEQLKQARNELLEKAKEIEKSNFEPTPSNMCDYCDFKLLCEAWS</sequence>
<dbReference type="NCBIfam" id="TIGR01443">
    <property type="entry name" value="intein_Cterm"/>
    <property type="match status" value="1"/>
</dbReference>
<comment type="similarity">
    <text evidence="1">Belongs to the helicase family. UvrD subfamily.</text>
</comment>
<dbReference type="PRINTS" id="PR00379">
    <property type="entry name" value="INTEIN"/>
</dbReference>
<evidence type="ECO:0000256" key="12">
    <source>
        <dbReference type="ARBA" id="ARBA00023204"/>
    </source>
</evidence>
<comment type="caution">
    <text evidence="21">The sequence shown here is derived from an EMBL/GenBank/DDBJ whole genome shotgun (WGS) entry which is preliminary data.</text>
</comment>
<evidence type="ECO:0000256" key="18">
    <source>
        <dbReference type="SAM" id="Coils"/>
    </source>
</evidence>
<dbReference type="Pfam" id="PF13361">
    <property type="entry name" value="UvrD_C"/>
    <property type="match status" value="1"/>
</dbReference>
<dbReference type="EC" id="5.6.2.4" evidence="15"/>
<dbReference type="NCBIfam" id="TIGR01445">
    <property type="entry name" value="intein_Nterm"/>
    <property type="match status" value="1"/>
</dbReference>
<dbReference type="PROSITE" id="PS51217">
    <property type="entry name" value="UVRD_HELICASE_CTER"/>
    <property type="match status" value="1"/>
</dbReference>
<dbReference type="SUPFAM" id="SSF51294">
    <property type="entry name" value="Hedgehog/intein (Hint) domain"/>
    <property type="match status" value="1"/>
</dbReference>
<dbReference type="SMART" id="SM00305">
    <property type="entry name" value="HintC"/>
    <property type="match status" value="1"/>
</dbReference>
<dbReference type="InterPro" id="IPR014017">
    <property type="entry name" value="DNA_helicase_UvrD-like_C"/>
</dbReference>
<evidence type="ECO:0000256" key="17">
    <source>
        <dbReference type="PROSITE-ProRule" id="PRU00560"/>
    </source>
</evidence>
<gene>
    <name evidence="21" type="ORF">CO054_01015</name>
</gene>
<keyword evidence="2" id="KW-0540">Nuclease</keyword>
<dbReference type="SUPFAM" id="SSF52980">
    <property type="entry name" value="Restriction endonuclease-like"/>
    <property type="match status" value="1"/>
</dbReference>
<evidence type="ECO:0000256" key="2">
    <source>
        <dbReference type="ARBA" id="ARBA00022722"/>
    </source>
</evidence>
<evidence type="ECO:0000256" key="15">
    <source>
        <dbReference type="ARBA" id="ARBA00034808"/>
    </source>
</evidence>
<evidence type="ECO:0000313" key="21">
    <source>
        <dbReference type="EMBL" id="PJC28252.1"/>
    </source>
</evidence>
<keyword evidence="11" id="KW-0238">DNA-binding</keyword>
<dbReference type="Gene3D" id="1.10.10.160">
    <property type="match status" value="1"/>
</dbReference>
<dbReference type="GO" id="GO:0016539">
    <property type="term" value="P:intein-mediated protein splicing"/>
    <property type="evidence" value="ECO:0007669"/>
    <property type="project" value="InterPro"/>
</dbReference>
<dbReference type="InterPro" id="IPR038726">
    <property type="entry name" value="PDDEXK_AddAB-type"/>
</dbReference>
<dbReference type="SUPFAM" id="SSF52540">
    <property type="entry name" value="P-loop containing nucleoside triphosphate hydrolases"/>
    <property type="match status" value="3"/>
</dbReference>
<evidence type="ECO:0000256" key="5">
    <source>
        <dbReference type="ARBA" id="ARBA00022801"/>
    </source>
</evidence>
<dbReference type="InterPro" id="IPR011335">
    <property type="entry name" value="Restrct_endonuc-II-like"/>
</dbReference>
<feature type="domain" description="UvrD-like helicase ATP-binding" evidence="19">
    <location>
        <begin position="7"/>
        <end position="328"/>
    </location>
</feature>
<keyword evidence="4" id="KW-0227">DNA damage</keyword>
<name>A0A2M8ET10_9BACT</name>
<evidence type="ECO:0000259" key="19">
    <source>
        <dbReference type="PROSITE" id="PS51198"/>
    </source>
</evidence>
<dbReference type="EMBL" id="PFSF01000023">
    <property type="protein sequence ID" value="PJC28252.1"/>
    <property type="molecule type" value="Genomic_DNA"/>
</dbReference>
<evidence type="ECO:0000256" key="14">
    <source>
        <dbReference type="ARBA" id="ARBA00034617"/>
    </source>
</evidence>
<dbReference type="InterPro" id="IPR036844">
    <property type="entry name" value="Hint_dom_sf"/>
</dbReference>
<keyword evidence="12" id="KW-0234">DNA repair</keyword>
<evidence type="ECO:0000256" key="9">
    <source>
        <dbReference type="ARBA" id="ARBA00022840"/>
    </source>
</evidence>
<dbReference type="GO" id="GO:0000725">
    <property type="term" value="P:recombinational repair"/>
    <property type="evidence" value="ECO:0007669"/>
    <property type="project" value="TreeGrafter"/>
</dbReference>
<dbReference type="GO" id="GO:0004527">
    <property type="term" value="F:exonuclease activity"/>
    <property type="evidence" value="ECO:0007669"/>
    <property type="project" value="UniProtKB-KW"/>
</dbReference>
<dbReference type="Pfam" id="PF00580">
    <property type="entry name" value="UvrD-helicase"/>
    <property type="match status" value="1"/>
</dbReference>
<feature type="binding site" evidence="17">
    <location>
        <begin position="28"/>
        <end position="35"/>
    </location>
    <ligand>
        <name>ATP</name>
        <dbReference type="ChEBI" id="CHEBI:30616"/>
    </ligand>
</feature>
<comment type="catalytic activity">
    <reaction evidence="16">
        <text>ATP + H2O = ADP + phosphate + H(+)</text>
        <dbReference type="Rhea" id="RHEA:13065"/>
        <dbReference type="ChEBI" id="CHEBI:15377"/>
        <dbReference type="ChEBI" id="CHEBI:15378"/>
        <dbReference type="ChEBI" id="CHEBI:30616"/>
        <dbReference type="ChEBI" id="CHEBI:43474"/>
        <dbReference type="ChEBI" id="CHEBI:456216"/>
        <dbReference type="EC" id="5.6.2.4"/>
    </reaction>
</comment>
<evidence type="ECO:0000256" key="16">
    <source>
        <dbReference type="ARBA" id="ARBA00048988"/>
    </source>
</evidence>
<keyword evidence="18" id="KW-0175">Coiled coil</keyword>
<evidence type="ECO:0000313" key="22">
    <source>
        <dbReference type="Proteomes" id="UP000229816"/>
    </source>
</evidence>
<dbReference type="CDD" id="cd00081">
    <property type="entry name" value="Hint"/>
    <property type="match status" value="2"/>
</dbReference>
<feature type="domain" description="UvrD-like helicase C-terminal" evidence="20">
    <location>
        <begin position="679"/>
        <end position="970"/>
    </location>
</feature>
<dbReference type="Proteomes" id="UP000229816">
    <property type="component" value="Unassembled WGS sequence"/>
</dbReference>
<dbReference type="InterPro" id="IPR006141">
    <property type="entry name" value="Intein_N"/>
</dbReference>
<dbReference type="PROSITE" id="PS51198">
    <property type="entry name" value="UVRD_HELICASE_ATP_BIND"/>
    <property type="match status" value="1"/>
</dbReference>
<dbReference type="Gene3D" id="3.40.50.300">
    <property type="entry name" value="P-loop containing nucleotide triphosphate hydrolases"/>
    <property type="match status" value="2"/>
</dbReference>
<protein>
    <recommendedName>
        <fullName evidence="15">DNA 3'-5' helicase</fullName>
        <ecNumber evidence="15">5.6.2.4</ecNumber>
    </recommendedName>
</protein>
<dbReference type="InterPro" id="IPR013986">
    <property type="entry name" value="DExx_box_DNA_helicase_dom_sf"/>
</dbReference>
<feature type="coiled-coil region" evidence="18">
    <location>
        <begin position="1294"/>
        <end position="1324"/>
    </location>
</feature>
<dbReference type="InterPro" id="IPR011604">
    <property type="entry name" value="PDDEXK-like_dom_sf"/>
</dbReference>
<keyword evidence="5 17" id="KW-0378">Hydrolase</keyword>
<dbReference type="PROSITE" id="PS50817">
    <property type="entry name" value="INTEIN_N_TER"/>
    <property type="match status" value="1"/>
</dbReference>
<evidence type="ECO:0000256" key="13">
    <source>
        <dbReference type="ARBA" id="ARBA00023235"/>
    </source>
</evidence>
<dbReference type="GO" id="GO:0033202">
    <property type="term" value="C:DNA helicase complex"/>
    <property type="evidence" value="ECO:0007669"/>
    <property type="project" value="TreeGrafter"/>
</dbReference>
<dbReference type="InterPro" id="IPR014016">
    <property type="entry name" value="UvrD-like_ATP-bd"/>
</dbReference>
<evidence type="ECO:0000256" key="4">
    <source>
        <dbReference type="ARBA" id="ARBA00022763"/>
    </source>
</evidence>
<dbReference type="Pfam" id="PF14890">
    <property type="entry name" value="Intein_splicing"/>
    <property type="match status" value="1"/>
</dbReference>
<evidence type="ECO:0000256" key="7">
    <source>
        <dbReference type="ARBA" id="ARBA00022813"/>
    </source>
</evidence>
<dbReference type="InterPro" id="IPR006142">
    <property type="entry name" value="INTEIN"/>
</dbReference>
<evidence type="ECO:0000259" key="20">
    <source>
        <dbReference type="PROSITE" id="PS51217"/>
    </source>
</evidence>
<dbReference type="InterPro" id="IPR000212">
    <property type="entry name" value="DNA_helicase_UvrD/REP"/>
</dbReference>
<evidence type="ECO:0000256" key="10">
    <source>
        <dbReference type="ARBA" id="ARBA00023000"/>
    </source>
</evidence>
<dbReference type="Gene3D" id="3.90.320.10">
    <property type="match status" value="1"/>
</dbReference>
<comment type="catalytic activity">
    <reaction evidence="14">
        <text>Couples ATP hydrolysis with the unwinding of duplex DNA by translocating in the 3'-5' direction.</text>
        <dbReference type="EC" id="5.6.2.4"/>
    </reaction>
</comment>
<keyword evidence="7" id="KW-0068">Autocatalytic cleavage</keyword>
<evidence type="ECO:0000256" key="11">
    <source>
        <dbReference type="ARBA" id="ARBA00023125"/>
    </source>
</evidence>
<dbReference type="InterPro" id="IPR027417">
    <property type="entry name" value="P-loop_NTPase"/>
</dbReference>
<dbReference type="SMART" id="SM00306">
    <property type="entry name" value="HintN"/>
    <property type="match status" value="1"/>
</dbReference>
<evidence type="ECO:0000256" key="8">
    <source>
        <dbReference type="ARBA" id="ARBA00022839"/>
    </source>
</evidence>
<reference evidence="22" key="1">
    <citation type="submission" date="2017-09" db="EMBL/GenBank/DDBJ databases">
        <title>Depth-based differentiation of microbial function through sediment-hosted aquifers and enrichment of novel symbionts in the deep terrestrial subsurface.</title>
        <authorList>
            <person name="Probst A.J."/>
            <person name="Ladd B."/>
            <person name="Jarett J.K."/>
            <person name="Geller-Mcgrath D.E."/>
            <person name="Sieber C.M.K."/>
            <person name="Emerson J.B."/>
            <person name="Anantharaman K."/>
            <person name="Thomas B.C."/>
            <person name="Malmstrom R."/>
            <person name="Stieglmeier M."/>
            <person name="Klingl A."/>
            <person name="Woyke T."/>
            <person name="Ryan C.M."/>
            <person name="Banfield J.F."/>
        </authorList>
    </citation>
    <scope>NUCLEOTIDE SEQUENCE [LARGE SCALE GENOMIC DNA]</scope>
</reference>
<accession>A0A2M8ET10</accession>
<dbReference type="InterPro" id="IPR003586">
    <property type="entry name" value="Hint_dom_C"/>
</dbReference>
<dbReference type="Gene3D" id="1.10.486.10">
    <property type="entry name" value="PCRA, domain 4"/>
    <property type="match status" value="1"/>
</dbReference>
<dbReference type="GO" id="GO:0003677">
    <property type="term" value="F:DNA binding"/>
    <property type="evidence" value="ECO:0007669"/>
    <property type="project" value="UniProtKB-KW"/>
</dbReference>
<evidence type="ECO:0000256" key="3">
    <source>
        <dbReference type="ARBA" id="ARBA00022741"/>
    </source>
</evidence>
<keyword evidence="13" id="KW-0413">Isomerase</keyword>
<dbReference type="GO" id="GO:0005524">
    <property type="term" value="F:ATP binding"/>
    <property type="evidence" value="ECO:0007669"/>
    <property type="project" value="UniProtKB-UniRule"/>
</dbReference>
<dbReference type="GO" id="GO:0043138">
    <property type="term" value="F:3'-5' DNA helicase activity"/>
    <property type="evidence" value="ECO:0007669"/>
    <property type="project" value="UniProtKB-EC"/>
</dbReference>
<evidence type="ECO:0000256" key="1">
    <source>
        <dbReference type="ARBA" id="ARBA00009922"/>
    </source>
</evidence>
<dbReference type="CDD" id="cd17932">
    <property type="entry name" value="DEXQc_UvrD"/>
    <property type="match status" value="1"/>
</dbReference>
<proteinExistence type="inferred from homology"/>
<dbReference type="Pfam" id="PF12705">
    <property type="entry name" value="PDDEXK_1"/>
    <property type="match status" value="1"/>
</dbReference>
<organism evidence="21 22">
    <name type="scientific">Candidatus Shapirobacteria bacterium CG_4_9_14_0_2_um_filter_39_11</name>
    <dbReference type="NCBI Taxonomy" id="1974478"/>
    <lineage>
        <taxon>Bacteria</taxon>
        <taxon>Candidatus Shapironibacteriota</taxon>
    </lineage>
</organism>